<accession>A0A0V0GQK8</accession>
<name>A0A0V0GQK8_SOLCH</name>
<keyword evidence="1" id="KW-0812">Transmembrane</keyword>
<dbReference type="AlphaFoldDB" id="A0A0V0GQK8"/>
<reference evidence="2" key="1">
    <citation type="submission" date="2015-12" db="EMBL/GenBank/DDBJ databases">
        <title>Gene expression during late stages of embryo sac development: a critical building block for successful pollen-pistil interactions.</title>
        <authorList>
            <person name="Liu Y."/>
            <person name="Joly V."/>
            <person name="Sabar M."/>
            <person name="Matton D.P."/>
        </authorList>
    </citation>
    <scope>NUCLEOTIDE SEQUENCE</scope>
</reference>
<organism evidence="2">
    <name type="scientific">Solanum chacoense</name>
    <name type="common">Chaco potato</name>
    <dbReference type="NCBI Taxonomy" id="4108"/>
    <lineage>
        <taxon>Eukaryota</taxon>
        <taxon>Viridiplantae</taxon>
        <taxon>Streptophyta</taxon>
        <taxon>Embryophyta</taxon>
        <taxon>Tracheophyta</taxon>
        <taxon>Spermatophyta</taxon>
        <taxon>Magnoliopsida</taxon>
        <taxon>eudicotyledons</taxon>
        <taxon>Gunneridae</taxon>
        <taxon>Pentapetalae</taxon>
        <taxon>asterids</taxon>
        <taxon>lamiids</taxon>
        <taxon>Solanales</taxon>
        <taxon>Solanaceae</taxon>
        <taxon>Solanoideae</taxon>
        <taxon>Solaneae</taxon>
        <taxon>Solanum</taxon>
    </lineage>
</organism>
<proteinExistence type="predicted"/>
<keyword evidence="1" id="KW-0472">Membrane</keyword>
<protein>
    <submittedName>
        <fullName evidence="2">Putative ovule protein</fullName>
    </submittedName>
</protein>
<evidence type="ECO:0000256" key="1">
    <source>
        <dbReference type="SAM" id="Phobius"/>
    </source>
</evidence>
<keyword evidence="1" id="KW-1133">Transmembrane helix</keyword>
<sequence length="64" mass="7318">MGPTKFTHGKPFFLNLLSSTITIAPFSLNLFLSPFEFIVMTRHFAIQVWHKIKGGESRVVLVRL</sequence>
<dbReference type="EMBL" id="GEDG01034026">
    <property type="protein sequence ID" value="JAP09945.1"/>
    <property type="molecule type" value="Transcribed_RNA"/>
</dbReference>
<feature type="transmembrane region" description="Helical" evidence="1">
    <location>
        <begin position="12"/>
        <end position="32"/>
    </location>
</feature>
<evidence type="ECO:0000313" key="2">
    <source>
        <dbReference type="EMBL" id="JAP09945.1"/>
    </source>
</evidence>